<evidence type="ECO:0000256" key="1">
    <source>
        <dbReference type="SAM" id="Phobius"/>
    </source>
</evidence>
<organism evidence="2 3">
    <name type="scientific">Herbidospora galbida</name>
    <dbReference type="NCBI Taxonomy" id="2575442"/>
    <lineage>
        <taxon>Bacteria</taxon>
        <taxon>Bacillati</taxon>
        <taxon>Actinomycetota</taxon>
        <taxon>Actinomycetes</taxon>
        <taxon>Streptosporangiales</taxon>
        <taxon>Streptosporangiaceae</taxon>
        <taxon>Herbidospora</taxon>
    </lineage>
</organism>
<keyword evidence="1" id="KW-0812">Transmembrane</keyword>
<sequence length="200" mass="20553">MRRRPLLSGDHPPGSPAGLALRFARSGSFAAVCVVLAAGGHQAAGGDGPTLGALAIGMLTVFGGAFALAGRERSLGVIGGVQVAAQFLLHELFTEGQTARVLIGPLTDPDHDHGGLGVSLGMVLAHLTASLVTAWWLARGEAALWAVLRRLGVGAWRVLKAPPVPALPRQTRVRAAAVALSPVRPLRHAVVRRGPPLAGI</sequence>
<dbReference type="AlphaFoldDB" id="A0A4U3MAQ8"/>
<name>A0A4U3MAQ8_9ACTN</name>
<reference evidence="2 3" key="1">
    <citation type="submission" date="2019-04" db="EMBL/GenBank/DDBJ databases">
        <title>Herbidospora sp. NEAU-GS14.nov., a novel actinomycete isolated from soil.</title>
        <authorList>
            <person name="Han L."/>
        </authorList>
    </citation>
    <scope>NUCLEOTIDE SEQUENCE [LARGE SCALE GENOMIC DNA]</scope>
    <source>
        <strain evidence="2 3">NEAU-GS14</strain>
    </source>
</reference>
<feature type="transmembrane region" description="Helical" evidence="1">
    <location>
        <begin position="20"/>
        <end position="39"/>
    </location>
</feature>
<evidence type="ECO:0000313" key="3">
    <source>
        <dbReference type="Proteomes" id="UP000308705"/>
    </source>
</evidence>
<feature type="transmembrane region" description="Helical" evidence="1">
    <location>
        <begin position="51"/>
        <end position="68"/>
    </location>
</feature>
<accession>A0A4U3MAQ8</accession>
<comment type="caution">
    <text evidence="2">The sequence shown here is derived from an EMBL/GenBank/DDBJ whole genome shotgun (WGS) entry which is preliminary data.</text>
</comment>
<gene>
    <name evidence="2" type="ORF">FDA94_25975</name>
</gene>
<evidence type="ECO:0000313" key="2">
    <source>
        <dbReference type="EMBL" id="TKK85399.1"/>
    </source>
</evidence>
<dbReference type="OrthoDB" id="5191668at2"/>
<keyword evidence="3" id="KW-1185">Reference proteome</keyword>
<feature type="transmembrane region" description="Helical" evidence="1">
    <location>
        <begin position="113"/>
        <end position="138"/>
    </location>
</feature>
<dbReference type="Proteomes" id="UP000308705">
    <property type="component" value="Unassembled WGS sequence"/>
</dbReference>
<keyword evidence="1" id="KW-0472">Membrane</keyword>
<keyword evidence="1" id="KW-1133">Transmembrane helix</keyword>
<protein>
    <submittedName>
        <fullName evidence="2">MFS transporter</fullName>
    </submittedName>
</protein>
<proteinExistence type="predicted"/>
<dbReference type="EMBL" id="SZQA01000028">
    <property type="protein sequence ID" value="TKK85399.1"/>
    <property type="molecule type" value="Genomic_DNA"/>
</dbReference>